<feature type="transmembrane region" description="Helical" evidence="1">
    <location>
        <begin position="117"/>
        <end position="141"/>
    </location>
</feature>
<dbReference type="Proteomes" id="UP000237752">
    <property type="component" value="Unassembled WGS sequence"/>
</dbReference>
<keyword evidence="1" id="KW-0812">Transmembrane</keyword>
<keyword evidence="1" id="KW-0472">Membrane</keyword>
<keyword evidence="3" id="KW-1185">Reference proteome</keyword>
<accession>A0A2T0ZVL7</accession>
<dbReference type="OrthoDB" id="120660at2"/>
<dbReference type="AlphaFoldDB" id="A0A2T0ZVL7"/>
<evidence type="ECO:0008006" key="4">
    <source>
        <dbReference type="Google" id="ProtNLM"/>
    </source>
</evidence>
<organism evidence="2 3">
    <name type="scientific">Antricoccus suffuscus</name>
    <dbReference type="NCBI Taxonomy" id="1629062"/>
    <lineage>
        <taxon>Bacteria</taxon>
        <taxon>Bacillati</taxon>
        <taxon>Actinomycetota</taxon>
        <taxon>Actinomycetes</taxon>
        <taxon>Geodermatophilales</taxon>
        <taxon>Antricoccaceae</taxon>
        <taxon>Antricoccus</taxon>
    </lineage>
</organism>
<evidence type="ECO:0000313" key="2">
    <source>
        <dbReference type="EMBL" id="PRZ40406.1"/>
    </source>
</evidence>
<proteinExistence type="predicted"/>
<name>A0A2T0ZVL7_9ACTN</name>
<sequence length="230" mass="23916">MLALIASALALALVGFDPAGGLFAAGALALGARSRDVAVFGFAVIAGSMVYGVVLALTIGRRLSGFDWTAVFAETWWRAAVEATLAIVALVWMWWLVRRRGLAPGTGFVPKVGRAGLLTAGAIYASMSLLDPSLAALVVIAGRGHSTVAVVCAMVLWSAVSQVPLILILAAMAFGLHHQGVAWLQARWAQIGPRLRMVATGALGLAGVLLICDTLFWVVGRSFLIPGPTG</sequence>
<feature type="transmembrane region" description="Helical" evidence="1">
    <location>
        <begin position="39"/>
        <end position="59"/>
    </location>
</feature>
<evidence type="ECO:0000256" key="1">
    <source>
        <dbReference type="SAM" id="Phobius"/>
    </source>
</evidence>
<evidence type="ECO:0000313" key="3">
    <source>
        <dbReference type="Proteomes" id="UP000237752"/>
    </source>
</evidence>
<feature type="transmembrane region" description="Helical" evidence="1">
    <location>
        <begin position="148"/>
        <end position="177"/>
    </location>
</feature>
<comment type="caution">
    <text evidence="2">The sequence shown here is derived from an EMBL/GenBank/DDBJ whole genome shotgun (WGS) entry which is preliminary data.</text>
</comment>
<keyword evidence="1" id="KW-1133">Transmembrane helix</keyword>
<feature type="transmembrane region" description="Helical" evidence="1">
    <location>
        <begin position="79"/>
        <end position="97"/>
    </location>
</feature>
<protein>
    <recommendedName>
        <fullName evidence="4">Sap-like sulfolipid-1-addressing protein</fullName>
    </recommendedName>
</protein>
<dbReference type="EMBL" id="PVUE01000017">
    <property type="protein sequence ID" value="PRZ40406.1"/>
    <property type="molecule type" value="Genomic_DNA"/>
</dbReference>
<gene>
    <name evidence="2" type="ORF">CLV47_11741</name>
</gene>
<reference evidence="2 3" key="1">
    <citation type="submission" date="2018-03" db="EMBL/GenBank/DDBJ databases">
        <title>Genomic Encyclopedia of Archaeal and Bacterial Type Strains, Phase II (KMG-II): from individual species to whole genera.</title>
        <authorList>
            <person name="Goeker M."/>
        </authorList>
    </citation>
    <scope>NUCLEOTIDE SEQUENCE [LARGE SCALE GENOMIC DNA]</scope>
    <source>
        <strain evidence="2 3">DSM 100065</strain>
    </source>
</reference>
<dbReference type="RefSeq" id="WP_106350257.1">
    <property type="nucleotide sequence ID" value="NZ_PVUE01000017.1"/>
</dbReference>
<feature type="transmembrane region" description="Helical" evidence="1">
    <location>
        <begin position="197"/>
        <end position="219"/>
    </location>
</feature>